<accession>A0A395NMJ2</accession>
<dbReference type="InterPro" id="IPR001155">
    <property type="entry name" value="OxRdtase_FMN_N"/>
</dbReference>
<dbReference type="Gene3D" id="3.20.20.70">
    <property type="entry name" value="Aldolase class I"/>
    <property type="match status" value="1"/>
</dbReference>
<organism evidence="3 4">
    <name type="scientific">Trichoderma arundinaceum</name>
    <dbReference type="NCBI Taxonomy" id="490622"/>
    <lineage>
        <taxon>Eukaryota</taxon>
        <taxon>Fungi</taxon>
        <taxon>Dikarya</taxon>
        <taxon>Ascomycota</taxon>
        <taxon>Pezizomycotina</taxon>
        <taxon>Sordariomycetes</taxon>
        <taxon>Hypocreomycetidae</taxon>
        <taxon>Hypocreales</taxon>
        <taxon>Hypocreaceae</taxon>
        <taxon>Trichoderma</taxon>
    </lineage>
</organism>
<dbReference type="AlphaFoldDB" id="A0A395NMJ2"/>
<reference evidence="3 4" key="1">
    <citation type="journal article" date="2018" name="PLoS Pathog.">
        <title>Evolution of structural diversity of trichothecenes, a family of toxins produced by plant pathogenic and entomopathogenic fungi.</title>
        <authorList>
            <person name="Proctor R.H."/>
            <person name="McCormick S.P."/>
            <person name="Kim H.S."/>
            <person name="Cardoza R.E."/>
            <person name="Stanley A.M."/>
            <person name="Lindo L."/>
            <person name="Kelly A."/>
            <person name="Brown D.W."/>
            <person name="Lee T."/>
            <person name="Vaughan M.M."/>
            <person name="Alexander N.J."/>
            <person name="Busman M."/>
            <person name="Gutierrez S."/>
        </authorList>
    </citation>
    <scope>NUCLEOTIDE SEQUENCE [LARGE SCALE GENOMIC DNA]</scope>
    <source>
        <strain evidence="3 4">IBT 40837</strain>
    </source>
</reference>
<dbReference type="GO" id="GO:0010181">
    <property type="term" value="F:FMN binding"/>
    <property type="evidence" value="ECO:0007669"/>
    <property type="project" value="InterPro"/>
</dbReference>
<protein>
    <submittedName>
        <fullName evidence="3">Nadph dehydrogenase</fullName>
    </submittedName>
</protein>
<gene>
    <name evidence="3" type="ORF">TARUN_4966</name>
</gene>
<dbReference type="OrthoDB" id="276546at2759"/>
<dbReference type="InterPro" id="IPR045247">
    <property type="entry name" value="Oye-like"/>
</dbReference>
<dbReference type="PANTHER" id="PTHR22893">
    <property type="entry name" value="NADH OXIDOREDUCTASE-RELATED"/>
    <property type="match status" value="1"/>
</dbReference>
<comment type="caution">
    <text evidence="3">The sequence shown here is derived from an EMBL/GenBank/DDBJ whole genome shotgun (WGS) entry which is preliminary data.</text>
</comment>
<dbReference type="STRING" id="490622.A0A395NMJ2"/>
<evidence type="ECO:0000313" key="3">
    <source>
        <dbReference type="EMBL" id="RFU77290.1"/>
    </source>
</evidence>
<evidence type="ECO:0000259" key="2">
    <source>
        <dbReference type="Pfam" id="PF00724"/>
    </source>
</evidence>
<dbReference type="EMBL" id="PXOA01000290">
    <property type="protein sequence ID" value="RFU77290.1"/>
    <property type="molecule type" value="Genomic_DNA"/>
</dbReference>
<dbReference type="Pfam" id="PF00724">
    <property type="entry name" value="Oxidored_FMN"/>
    <property type="match status" value="1"/>
</dbReference>
<dbReference type="FunFam" id="3.20.20.70:FF:000138">
    <property type="entry name" value="NADPH dehydrogenase 1"/>
    <property type="match status" value="1"/>
</dbReference>
<name>A0A395NMJ2_TRIAR</name>
<proteinExistence type="predicted"/>
<keyword evidence="4" id="KW-1185">Reference proteome</keyword>
<dbReference type="CDD" id="cd02933">
    <property type="entry name" value="OYE_like_FMN"/>
    <property type="match status" value="1"/>
</dbReference>
<dbReference type="InterPro" id="IPR013785">
    <property type="entry name" value="Aldolase_TIM"/>
</dbReference>
<dbReference type="Proteomes" id="UP000266272">
    <property type="component" value="Unassembled WGS sequence"/>
</dbReference>
<dbReference type="GO" id="GO:0003959">
    <property type="term" value="F:NADPH dehydrogenase activity"/>
    <property type="evidence" value="ECO:0007669"/>
    <property type="project" value="TreeGrafter"/>
</dbReference>
<evidence type="ECO:0000313" key="4">
    <source>
        <dbReference type="Proteomes" id="UP000266272"/>
    </source>
</evidence>
<evidence type="ECO:0000256" key="1">
    <source>
        <dbReference type="ARBA" id="ARBA00022630"/>
    </source>
</evidence>
<keyword evidence="1" id="KW-0285">Flavoprotein</keyword>
<dbReference type="PANTHER" id="PTHR22893:SF91">
    <property type="entry name" value="NADPH DEHYDROGENASE 2-RELATED"/>
    <property type="match status" value="1"/>
</dbReference>
<feature type="domain" description="NADH:flavin oxidoreductase/NADH oxidase N-terminal" evidence="2">
    <location>
        <begin position="6"/>
        <end position="337"/>
    </location>
</feature>
<sequence length="368" mass="41150">MAESRLWKPLKIAGVEVKHRIGMPALSRFRGTDEHAATSMMKEYYSQRSRVPGTLIITEAGIISPNAGGYPNAPGIWREDQISAWKTITDEVHRNGSFIINQMFHVGRAAVPEIAKKEGIEIVSASAIPHEKNAPVPRALTVEEINQIVQDFATAARNAIRAGFDGVELHAANGYLIDSFIQDVSNTRTDAYGGSIENRSRFVYEVMKAVGDAIGPERVGIRMSPWSTFQGMRMKEPVPQFSDVISKAKDLGLAYIHLIEPRVVNNEDLDHPITDSLDFAINLWDRPILLAGGYRPDNVQKAVDEMYPSKDIVVMFGRYFVANPDLVFRIKNRLQLNNYDRSTFYAVKNPNGYLDYPFSDEFLASAKA</sequence>
<dbReference type="SUPFAM" id="SSF51395">
    <property type="entry name" value="FMN-linked oxidoreductases"/>
    <property type="match status" value="1"/>
</dbReference>